<protein>
    <submittedName>
        <fullName evidence="3">ATP-dependent protease ATP-binding subunit ClpX</fullName>
    </submittedName>
</protein>
<keyword evidence="3" id="KW-0547">Nucleotide-binding</keyword>
<keyword evidence="3" id="KW-0645">Protease</keyword>
<feature type="compositionally biased region" description="Basic and acidic residues" evidence="1">
    <location>
        <begin position="402"/>
        <end position="413"/>
    </location>
</feature>
<proteinExistence type="predicted"/>
<evidence type="ECO:0000256" key="1">
    <source>
        <dbReference type="SAM" id="MobiDB-lite"/>
    </source>
</evidence>
<evidence type="ECO:0000259" key="2">
    <source>
        <dbReference type="PROSITE" id="PS50234"/>
    </source>
</evidence>
<keyword evidence="3" id="KW-0378">Hydrolase</keyword>
<dbReference type="STRING" id="214095.RU97_GL000460"/>
<dbReference type="AlphaFoldDB" id="A0A1L8RKE9"/>
<feature type="compositionally biased region" description="Polar residues" evidence="1">
    <location>
        <begin position="415"/>
        <end position="430"/>
    </location>
</feature>
<accession>A0A1L8RKE9</accession>
<name>A0A1L8RKE9_9ENTE</name>
<dbReference type="RefSeq" id="WP_067392455.1">
    <property type="nucleotide sequence ID" value="NZ_JXKH01000001.1"/>
</dbReference>
<dbReference type="Gene3D" id="3.40.50.410">
    <property type="entry name" value="von Willebrand factor, type A domain"/>
    <property type="match status" value="1"/>
</dbReference>
<dbReference type="SUPFAM" id="SSF52540">
    <property type="entry name" value="P-loop containing nucleoside triphosphate hydrolases"/>
    <property type="match status" value="1"/>
</dbReference>
<dbReference type="Gene3D" id="3.40.50.300">
    <property type="entry name" value="P-loop containing nucleotide triphosphate hydrolases"/>
    <property type="match status" value="1"/>
</dbReference>
<dbReference type="PROSITE" id="PS50234">
    <property type="entry name" value="VWFA"/>
    <property type="match status" value="1"/>
</dbReference>
<organism evidence="3 4">
    <name type="scientific">Enterococcus canis</name>
    <dbReference type="NCBI Taxonomy" id="214095"/>
    <lineage>
        <taxon>Bacteria</taxon>
        <taxon>Bacillati</taxon>
        <taxon>Bacillota</taxon>
        <taxon>Bacilli</taxon>
        <taxon>Lactobacillales</taxon>
        <taxon>Enterococcaceae</taxon>
        <taxon>Enterococcus</taxon>
    </lineage>
</organism>
<dbReference type="SUPFAM" id="SSF53300">
    <property type="entry name" value="vWA-like"/>
    <property type="match status" value="1"/>
</dbReference>
<comment type="caution">
    <text evidence="3">The sequence shown here is derived from an EMBL/GenBank/DDBJ whole genome shotgun (WGS) entry which is preliminary data.</text>
</comment>
<dbReference type="PANTHER" id="PTHR41248">
    <property type="entry name" value="NORD PROTEIN"/>
    <property type="match status" value="1"/>
</dbReference>
<dbReference type="Pfam" id="PF07728">
    <property type="entry name" value="AAA_5"/>
    <property type="match status" value="1"/>
</dbReference>
<dbReference type="GO" id="GO:0006508">
    <property type="term" value="P:proteolysis"/>
    <property type="evidence" value="ECO:0007669"/>
    <property type="project" value="UniProtKB-KW"/>
</dbReference>
<dbReference type="EMBL" id="JXKH01000001">
    <property type="protein sequence ID" value="OJG20227.1"/>
    <property type="molecule type" value="Genomic_DNA"/>
</dbReference>
<dbReference type="PANTHER" id="PTHR41248:SF1">
    <property type="entry name" value="NORD PROTEIN"/>
    <property type="match status" value="1"/>
</dbReference>
<dbReference type="GO" id="GO:0008233">
    <property type="term" value="F:peptidase activity"/>
    <property type="evidence" value="ECO:0007669"/>
    <property type="project" value="UniProtKB-KW"/>
</dbReference>
<dbReference type="InterPro" id="IPR002035">
    <property type="entry name" value="VWF_A"/>
</dbReference>
<dbReference type="InterPro" id="IPR027417">
    <property type="entry name" value="P-loop_NTPase"/>
</dbReference>
<feature type="domain" description="VWFA" evidence="2">
    <location>
        <begin position="546"/>
        <end position="725"/>
    </location>
</feature>
<dbReference type="InterPro" id="IPR051928">
    <property type="entry name" value="NorD/CobT"/>
</dbReference>
<keyword evidence="3" id="KW-0067">ATP-binding</keyword>
<dbReference type="SMART" id="SM00327">
    <property type="entry name" value="VWA"/>
    <property type="match status" value="1"/>
</dbReference>
<feature type="region of interest" description="Disordered" evidence="1">
    <location>
        <begin position="368"/>
        <end position="445"/>
    </location>
</feature>
<feature type="compositionally biased region" description="Basic and acidic residues" evidence="1">
    <location>
        <begin position="435"/>
        <end position="445"/>
    </location>
</feature>
<dbReference type="Proteomes" id="UP000181884">
    <property type="component" value="Unassembled WGS sequence"/>
</dbReference>
<dbReference type="InterPro" id="IPR011704">
    <property type="entry name" value="ATPase_dyneun-rel_AAA"/>
</dbReference>
<keyword evidence="4" id="KW-1185">Reference proteome</keyword>
<dbReference type="GO" id="GO:0016887">
    <property type="term" value="F:ATP hydrolysis activity"/>
    <property type="evidence" value="ECO:0007669"/>
    <property type="project" value="InterPro"/>
</dbReference>
<dbReference type="InterPro" id="IPR036465">
    <property type="entry name" value="vWFA_dom_sf"/>
</dbReference>
<evidence type="ECO:0000313" key="4">
    <source>
        <dbReference type="Proteomes" id="UP000181884"/>
    </source>
</evidence>
<evidence type="ECO:0000313" key="3">
    <source>
        <dbReference type="EMBL" id="OJG20227.1"/>
    </source>
</evidence>
<reference evidence="3 4" key="1">
    <citation type="submission" date="2014-12" db="EMBL/GenBank/DDBJ databases">
        <title>Draft genome sequences of 29 type strains of Enterococci.</title>
        <authorList>
            <person name="Zhong Z."/>
            <person name="Sun Z."/>
            <person name="Liu W."/>
            <person name="Zhang W."/>
            <person name="Zhang H."/>
        </authorList>
    </citation>
    <scope>NUCLEOTIDE SEQUENCE [LARGE SCALE GENOMIC DNA]</scope>
    <source>
        <strain evidence="3 4">DSM 17029</strain>
    </source>
</reference>
<dbReference type="CDD" id="cd01454">
    <property type="entry name" value="vWA_norD_type"/>
    <property type="match status" value="1"/>
</dbReference>
<sequence>MDTILTHGRQFTTEEQAMIWQKPASHIDSLEEERIAEEIALNWQDPEMKLMNILLEGDAGSGKTQLAKALSADLQLPYTKVTCFADMDKSDVFGALLPVIATDEVADQAVLEAIYATDSLEAVIQFLMTTYDLPHNAAKERFAELVDRLDDESTVEYKFYPSEIVRALEKGYLLEIQEPSVIRDASVLVALNSALEPNGSLNIPTGIVPRHPDCVVVVTTNRSYEGNRPLNESLRDRMQHAEKMNLPTLDTMVERAQGKTGYQNQPILSKMAEIITLLDTTAKANGIKGVAGMRSYLYWVNTVKQEQDPLDTIWPKVLYKISTDDAEIIILQEALDQSRLLVELRELWIGAATAIRTQQLTQGRLLSEEEAAERGVEATDTLVGESEEKETEESEPAGTPREQPEMEAERKEQAGASQQGEEVETNTAGTQAAPEEIKDEKLQKRELNREAREILKDSVHKKEGLIVHRPEATPADETEAAKFMREILPTVEQLSRKVLALLEKEERAGYQTGKYYGTRFNASKVAQGDYRYFDKKNPPNIQPSLALALRVDESGSMLRDDRITAAKRAALAVAEFAERVGIPFMLNGDTADLTAKEKTSIYSYKEFTEDYSGLPGKIMTMKPRQNNRDGAVLRVIAEKLARQQATTKLLISISDGQPKALPDYTGTKAREDIQEVLTDYERQGVLFLAAAVGEDKEQIRELYGENHFIDITDLETFPQQLMQLIARYL</sequence>
<feature type="compositionally biased region" description="Acidic residues" evidence="1">
    <location>
        <begin position="385"/>
        <end position="395"/>
    </location>
</feature>
<gene>
    <name evidence="3" type="ORF">RU97_GL000460</name>
</gene>
<dbReference type="GO" id="GO:0005524">
    <property type="term" value="F:ATP binding"/>
    <property type="evidence" value="ECO:0007669"/>
    <property type="project" value="UniProtKB-KW"/>
</dbReference>